<sequence length="146" mass="17044">MQSERILLSLIIAVLGLVTLHLYLQIRRLIERVQQLSDQIDNVHNSKPVLILPQEHNIRDHRQYRPISSISDDLFIHSRTNTNISEREWMNSIWDSRQVDPDAETVIMSESEVEFVTLAVEYQDSTISITCDDELYEYSCRIVPSC</sequence>
<organism evidence="2 3">
    <name type="scientific">Boothiomyces macroporosus</name>
    <dbReference type="NCBI Taxonomy" id="261099"/>
    <lineage>
        <taxon>Eukaryota</taxon>
        <taxon>Fungi</taxon>
        <taxon>Fungi incertae sedis</taxon>
        <taxon>Chytridiomycota</taxon>
        <taxon>Chytridiomycota incertae sedis</taxon>
        <taxon>Chytridiomycetes</taxon>
        <taxon>Rhizophydiales</taxon>
        <taxon>Terramycetaceae</taxon>
        <taxon>Boothiomyces</taxon>
    </lineage>
</organism>
<dbReference type="Proteomes" id="UP001210925">
    <property type="component" value="Unassembled WGS sequence"/>
</dbReference>
<evidence type="ECO:0000313" key="3">
    <source>
        <dbReference type="Proteomes" id="UP001210925"/>
    </source>
</evidence>
<accession>A0AAD5UGT1</accession>
<comment type="caution">
    <text evidence="2">The sequence shown here is derived from an EMBL/GenBank/DDBJ whole genome shotgun (WGS) entry which is preliminary data.</text>
</comment>
<gene>
    <name evidence="2" type="ORF">HK103_007208</name>
</gene>
<evidence type="ECO:0000256" key="1">
    <source>
        <dbReference type="SAM" id="Phobius"/>
    </source>
</evidence>
<feature type="transmembrane region" description="Helical" evidence="1">
    <location>
        <begin position="6"/>
        <end position="24"/>
    </location>
</feature>
<reference evidence="2" key="1">
    <citation type="submission" date="2020-05" db="EMBL/GenBank/DDBJ databases">
        <title>Phylogenomic resolution of chytrid fungi.</title>
        <authorList>
            <person name="Stajich J.E."/>
            <person name="Amses K."/>
            <person name="Simmons R."/>
            <person name="Seto K."/>
            <person name="Myers J."/>
            <person name="Bonds A."/>
            <person name="Quandt C.A."/>
            <person name="Barry K."/>
            <person name="Liu P."/>
            <person name="Grigoriev I."/>
            <person name="Longcore J.E."/>
            <person name="James T.Y."/>
        </authorList>
    </citation>
    <scope>NUCLEOTIDE SEQUENCE</scope>
    <source>
        <strain evidence="2">PLAUS21</strain>
    </source>
</reference>
<dbReference type="EMBL" id="JADGKB010000086">
    <property type="protein sequence ID" value="KAJ3254414.1"/>
    <property type="molecule type" value="Genomic_DNA"/>
</dbReference>
<keyword evidence="1" id="KW-0472">Membrane</keyword>
<keyword evidence="1" id="KW-1133">Transmembrane helix</keyword>
<name>A0AAD5UGT1_9FUNG</name>
<proteinExistence type="predicted"/>
<keyword evidence="1" id="KW-0812">Transmembrane</keyword>
<dbReference type="AlphaFoldDB" id="A0AAD5UGT1"/>
<keyword evidence="3" id="KW-1185">Reference proteome</keyword>
<protein>
    <submittedName>
        <fullName evidence="2">Uncharacterized protein</fullName>
    </submittedName>
</protein>
<evidence type="ECO:0000313" key="2">
    <source>
        <dbReference type="EMBL" id="KAJ3254414.1"/>
    </source>
</evidence>